<dbReference type="PROSITE" id="PS51371">
    <property type="entry name" value="CBS"/>
    <property type="match status" value="1"/>
</dbReference>
<dbReference type="InterPro" id="IPR000644">
    <property type="entry name" value="CBS_dom"/>
</dbReference>
<protein>
    <submittedName>
        <fullName evidence="4">CBS domain-containing protein</fullName>
    </submittedName>
</protein>
<evidence type="ECO:0000259" key="3">
    <source>
        <dbReference type="PROSITE" id="PS51371"/>
    </source>
</evidence>
<dbReference type="EMBL" id="JAXAVU010000014">
    <property type="protein sequence ID" value="MDX8147289.1"/>
    <property type="molecule type" value="Genomic_DNA"/>
</dbReference>
<dbReference type="Pfam" id="PF00571">
    <property type="entry name" value="CBS"/>
    <property type="match status" value="2"/>
</dbReference>
<dbReference type="Proteomes" id="UP001285352">
    <property type="component" value="Unassembled WGS sequence"/>
</dbReference>
<reference evidence="4 5" key="2">
    <citation type="submission" date="2023-11" db="EMBL/GenBank/DDBJ databases">
        <authorList>
            <person name="Lara A.C."/>
            <person name="Chronakova A."/>
        </authorList>
    </citation>
    <scope>NUCLEOTIDE SEQUENCE [LARGE SCALE GENOMIC DNA]</scope>
    <source>
        <strain evidence="4 5">BCCO 10_0061</strain>
    </source>
</reference>
<evidence type="ECO:0000256" key="2">
    <source>
        <dbReference type="PROSITE-ProRule" id="PRU00703"/>
    </source>
</evidence>
<dbReference type="PANTHER" id="PTHR43080">
    <property type="entry name" value="CBS DOMAIN-CONTAINING PROTEIN CBSX3, MITOCHONDRIAL"/>
    <property type="match status" value="1"/>
</dbReference>
<dbReference type="SUPFAM" id="SSF54631">
    <property type="entry name" value="CBS-domain pair"/>
    <property type="match status" value="1"/>
</dbReference>
<proteinExistence type="predicted"/>
<dbReference type="Gene3D" id="3.10.580.10">
    <property type="entry name" value="CBS-domain"/>
    <property type="match status" value="1"/>
</dbReference>
<dbReference type="SMART" id="SM00116">
    <property type="entry name" value="CBS"/>
    <property type="match status" value="2"/>
</dbReference>
<reference evidence="4 5" key="1">
    <citation type="submission" date="2023-11" db="EMBL/GenBank/DDBJ databases">
        <title>Lentzea sokolovensis, sp. nov., Lentzea kristufkii, sp. nov., and Lentzea miocenensis, sp. nov., rare actinobacteria from Sokolov Coal Basin, Miocene lacustrine sediment, Czech Republic.</title>
        <authorList>
            <person name="Lara A."/>
            <person name="Kotroba L."/>
            <person name="Nouioui I."/>
            <person name="Neumann-Schaal M."/>
            <person name="Mast Y."/>
            <person name="Chronakova A."/>
        </authorList>
    </citation>
    <scope>NUCLEOTIDE SEQUENCE [LARGE SCALE GENOMIC DNA]</scope>
    <source>
        <strain evidence="4 5">BCCO 10_0061</strain>
    </source>
</reference>
<dbReference type="InterPro" id="IPR046342">
    <property type="entry name" value="CBS_dom_sf"/>
</dbReference>
<dbReference type="InterPro" id="IPR051257">
    <property type="entry name" value="Diverse_CBS-Domain"/>
</dbReference>
<gene>
    <name evidence="4" type="ORF">SK854_34630</name>
</gene>
<keyword evidence="5" id="KW-1185">Reference proteome</keyword>
<evidence type="ECO:0000256" key="1">
    <source>
        <dbReference type="ARBA" id="ARBA00023122"/>
    </source>
</evidence>
<keyword evidence="1 2" id="KW-0129">CBS domain</keyword>
<evidence type="ECO:0000313" key="5">
    <source>
        <dbReference type="Proteomes" id="UP001285352"/>
    </source>
</evidence>
<comment type="caution">
    <text evidence="4">The sequence shown here is derived from an EMBL/GenBank/DDBJ whole genome shotgun (WGS) entry which is preliminary data.</text>
</comment>
<name>A0ABU4V7U5_9PSEU</name>
<feature type="domain" description="CBS" evidence="3">
    <location>
        <begin position="66"/>
        <end position="124"/>
    </location>
</feature>
<dbReference type="RefSeq" id="WP_319979347.1">
    <property type="nucleotide sequence ID" value="NZ_JAXAVU010000014.1"/>
</dbReference>
<sequence length="131" mass="14098">MKAVDAMVRPLVTVGPRDFTRYAEGLMDDFGLTMLPVVDGNMFVAVVTKVGCRGGEGGSPKVEQVMTQPALTVGAEFDVATLFEAMTRYEVLCVPVLDDGRVIGVVTRLDVLRAMSHDDPHLRVGHAAEHG</sequence>
<dbReference type="PANTHER" id="PTHR43080:SF2">
    <property type="entry name" value="CBS DOMAIN-CONTAINING PROTEIN"/>
    <property type="match status" value="1"/>
</dbReference>
<evidence type="ECO:0000313" key="4">
    <source>
        <dbReference type="EMBL" id="MDX8147289.1"/>
    </source>
</evidence>
<accession>A0ABU4V7U5</accession>
<organism evidence="4 5">
    <name type="scientific">Lentzea sokolovensis</name>
    <dbReference type="NCBI Taxonomy" id="3095429"/>
    <lineage>
        <taxon>Bacteria</taxon>
        <taxon>Bacillati</taxon>
        <taxon>Actinomycetota</taxon>
        <taxon>Actinomycetes</taxon>
        <taxon>Pseudonocardiales</taxon>
        <taxon>Pseudonocardiaceae</taxon>
        <taxon>Lentzea</taxon>
    </lineage>
</organism>